<evidence type="ECO:0000313" key="3">
    <source>
        <dbReference type="Proteomes" id="UP000228781"/>
    </source>
</evidence>
<gene>
    <name evidence="2" type="ORF">CO059_00190</name>
</gene>
<evidence type="ECO:0000313" key="2">
    <source>
        <dbReference type="EMBL" id="PJC23210.1"/>
    </source>
</evidence>
<dbReference type="EMBL" id="PFSK01000004">
    <property type="protein sequence ID" value="PJC23210.1"/>
    <property type="molecule type" value="Genomic_DNA"/>
</dbReference>
<feature type="domain" description="Methyltransferase" evidence="1">
    <location>
        <begin position="49"/>
        <end position="142"/>
    </location>
</feature>
<dbReference type="Pfam" id="PF13649">
    <property type="entry name" value="Methyltransf_25"/>
    <property type="match status" value="1"/>
</dbReference>
<evidence type="ECO:0000259" key="1">
    <source>
        <dbReference type="Pfam" id="PF13649"/>
    </source>
</evidence>
<sequence length="254" mass="28790">MAESWIYRFFGGEDDFYGRAYDWMLDNGRTEREVELLLGLLKPEPGTHILDWVGGWGRHAVRLAQRGFKVTLLDFCPEYIEGAKAAAAQAGVEIATVCADFRETPASIQADYAINLFTAGLGYLTEEDDLIALRSLHAALKPKAKVLIDTMNLFWIVKNFRERMWEESSNGNARFLTEHRFDFWANRIHASVILQDLEKKAERTGEHNERIYSAADLARIMCAAGFKPVEIYGGLDGSPYSFDSKRLVMISVRP</sequence>
<comment type="caution">
    <text evidence="2">The sequence shown here is derived from an EMBL/GenBank/DDBJ whole genome shotgun (WGS) entry which is preliminary data.</text>
</comment>
<reference evidence="3" key="1">
    <citation type="submission" date="2017-09" db="EMBL/GenBank/DDBJ databases">
        <title>Depth-based differentiation of microbial function through sediment-hosted aquifers and enrichment of novel symbionts in the deep terrestrial subsurface.</title>
        <authorList>
            <person name="Probst A.J."/>
            <person name="Ladd B."/>
            <person name="Jarett J.K."/>
            <person name="Geller-Mcgrath D.E."/>
            <person name="Sieber C.M.K."/>
            <person name="Emerson J.B."/>
            <person name="Anantharaman K."/>
            <person name="Thomas B.C."/>
            <person name="Malmstrom R."/>
            <person name="Stieglmeier M."/>
            <person name="Klingl A."/>
            <person name="Woyke T."/>
            <person name="Ryan C.M."/>
            <person name="Banfield J.F."/>
        </authorList>
    </citation>
    <scope>NUCLEOTIDE SEQUENCE [LARGE SCALE GENOMIC DNA]</scope>
</reference>
<dbReference type="SUPFAM" id="SSF53335">
    <property type="entry name" value="S-adenosyl-L-methionine-dependent methyltransferases"/>
    <property type="match status" value="1"/>
</dbReference>
<dbReference type="Gene3D" id="2.20.25.110">
    <property type="entry name" value="S-adenosyl-L-methionine-dependent methyltransferases"/>
    <property type="match status" value="1"/>
</dbReference>
<dbReference type="Proteomes" id="UP000228781">
    <property type="component" value="Unassembled WGS sequence"/>
</dbReference>
<accession>A0A2M8EKI4</accession>
<organism evidence="2 3">
    <name type="scientific">candidate division WWE3 bacterium CG_4_9_14_0_2_um_filter_48_10</name>
    <dbReference type="NCBI Taxonomy" id="1975078"/>
    <lineage>
        <taxon>Bacteria</taxon>
        <taxon>Katanobacteria</taxon>
    </lineage>
</organism>
<dbReference type="InterPro" id="IPR041698">
    <property type="entry name" value="Methyltransf_25"/>
</dbReference>
<protein>
    <recommendedName>
        <fullName evidence="1">Methyltransferase domain-containing protein</fullName>
    </recommendedName>
</protein>
<name>A0A2M8EKI4_UNCKA</name>
<dbReference type="Gene3D" id="3.40.50.150">
    <property type="entry name" value="Vaccinia Virus protein VP39"/>
    <property type="match status" value="1"/>
</dbReference>
<proteinExistence type="predicted"/>
<dbReference type="InterPro" id="IPR029063">
    <property type="entry name" value="SAM-dependent_MTases_sf"/>
</dbReference>
<dbReference type="AlphaFoldDB" id="A0A2M8EKI4"/>